<dbReference type="WBParaSite" id="MCU_010779-RA">
    <property type="protein sequence ID" value="MCU_010779-RA"/>
    <property type="gene ID" value="MCU_010779"/>
</dbReference>
<proteinExistence type="predicted"/>
<reference evidence="1 2" key="1">
    <citation type="submission" date="2018-10" db="EMBL/GenBank/DDBJ databases">
        <authorList>
            <consortium name="Pathogen Informatics"/>
        </authorList>
    </citation>
    <scope>NUCLEOTIDE SEQUENCE [LARGE SCALE GENOMIC DNA]</scope>
</reference>
<accession>A0A0R3U8Y2</accession>
<name>A0A0R3U8Y2_MESCO</name>
<evidence type="ECO:0000313" key="3">
    <source>
        <dbReference type="WBParaSite" id="MCU_010779-RA"/>
    </source>
</evidence>
<protein>
    <submittedName>
        <fullName evidence="3">Secreted protein</fullName>
    </submittedName>
</protein>
<dbReference type="EMBL" id="UXSR01000747">
    <property type="protein sequence ID" value="VDD77365.1"/>
    <property type="molecule type" value="Genomic_DNA"/>
</dbReference>
<evidence type="ECO:0000313" key="2">
    <source>
        <dbReference type="Proteomes" id="UP000267029"/>
    </source>
</evidence>
<evidence type="ECO:0000313" key="1">
    <source>
        <dbReference type="EMBL" id="VDD77365.1"/>
    </source>
</evidence>
<keyword evidence="2" id="KW-1185">Reference proteome</keyword>
<dbReference type="Proteomes" id="UP000267029">
    <property type="component" value="Unassembled WGS sequence"/>
</dbReference>
<dbReference type="AlphaFoldDB" id="A0A0R3U8Y2"/>
<gene>
    <name evidence="1" type="ORF">MCOS_LOCUS3368</name>
</gene>
<sequence>MLKLVVTFNVSTLHHLSCCPPLTAPLWHSAIAVRSSQQLRSPLGDNQSFALIECSTNNPRILLQQMIRRGLFTGSIRPRKETTTRLFMRQFVHFLCHSASLCLPLTAELCTKTTDRHFHLIATGACECALQQLRLALYKQ</sequence>
<reference evidence="3" key="2">
    <citation type="submission" date="2019-11" db="UniProtKB">
        <authorList>
            <consortium name="WormBaseParasite"/>
        </authorList>
    </citation>
    <scope>IDENTIFICATION</scope>
</reference>
<organism evidence="1 2">
    <name type="scientific">Mesocestoides corti</name>
    <name type="common">Flatworm</name>
    <dbReference type="NCBI Taxonomy" id="53468"/>
    <lineage>
        <taxon>Eukaryota</taxon>
        <taxon>Metazoa</taxon>
        <taxon>Spiralia</taxon>
        <taxon>Lophotrochozoa</taxon>
        <taxon>Platyhelminthes</taxon>
        <taxon>Cestoda</taxon>
        <taxon>Eucestoda</taxon>
        <taxon>Cyclophyllidea</taxon>
        <taxon>Mesocestoididae</taxon>
        <taxon>Mesocestoides</taxon>
    </lineage>
</organism>